<feature type="transmembrane region" description="Helical" evidence="6">
    <location>
        <begin position="192"/>
        <end position="216"/>
    </location>
</feature>
<dbReference type="GO" id="GO:0005886">
    <property type="term" value="C:plasma membrane"/>
    <property type="evidence" value="ECO:0007669"/>
    <property type="project" value="TreeGrafter"/>
</dbReference>
<protein>
    <recommendedName>
        <fullName evidence="7">CWH43-like N-terminal domain-containing protein</fullName>
    </recommendedName>
</protein>
<name>A0A6A5KMY0_9PLEO</name>
<keyword evidence="3 6" id="KW-1133">Transmembrane helix</keyword>
<dbReference type="PANTHER" id="PTHR21324:SF2">
    <property type="entry name" value="EG:22E5.9 PROTEIN"/>
    <property type="match status" value="1"/>
</dbReference>
<keyword evidence="4 6" id="KW-0472">Membrane</keyword>
<proteinExistence type="predicted"/>
<organism evidence="8 9">
    <name type="scientific">Decorospora gaudefroyi</name>
    <dbReference type="NCBI Taxonomy" id="184978"/>
    <lineage>
        <taxon>Eukaryota</taxon>
        <taxon>Fungi</taxon>
        <taxon>Dikarya</taxon>
        <taxon>Ascomycota</taxon>
        <taxon>Pezizomycotina</taxon>
        <taxon>Dothideomycetes</taxon>
        <taxon>Pleosporomycetidae</taxon>
        <taxon>Pleosporales</taxon>
        <taxon>Pleosporineae</taxon>
        <taxon>Pleosporaceae</taxon>
        <taxon>Decorospora</taxon>
    </lineage>
</organism>
<evidence type="ECO:0000256" key="4">
    <source>
        <dbReference type="ARBA" id="ARBA00023136"/>
    </source>
</evidence>
<dbReference type="InterPro" id="IPR019402">
    <property type="entry name" value="CWH43_N"/>
</dbReference>
<evidence type="ECO:0000313" key="8">
    <source>
        <dbReference type="EMBL" id="KAF1836566.1"/>
    </source>
</evidence>
<evidence type="ECO:0000259" key="7">
    <source>
        <dbReference type="Pfam" id="PF10277"/>
    </source>
</evidence>
<keyword evidence="9" id="KW-1185">Reference proteome</keyword>
<reference evidence="8" key="1">
    <citation type="submission" date="2020-01" db="EMBL/GenBank/DDBJ databases">
        <authorList>
            <consortium name="DOE Joint Genome Institute"/>
            <person name="Haridas S."/>
            <person name="Albert R."/>
            <person name="Binder M."/>
            <person name="Bloem J."/>
            <person name="Labutti K."/>
            <person name="Salamov A."/>
            <person name="Andreopoulos B."/>
            <person name="Baker S.E."/>
            <person name="Barry K."/>
            <person name="Bills G."/>
            <person name="Bluhm B.H."/>
            <person name="Cannon C."/>
            <person name="Castanera R."/>
            <person name="Culley D.E."/>
            <person name="Daum C."/>
            <person name="Ezra D."/>
            <person name="Gonzalez J.B."/>
            <person name="Henrissat B."/>
            <person name="Kuo A."/>
            <person name="Liang C."/>
            <person name="Lipzen A."/>
            <person name="Lutzoni F."/>
            <person name="Magnuson J."/>
            <person name="Mondo S."/>
            <person name="Nolan M."/>
            <person name="Ohm R."/>
            <person name="Pangilinan J."/>
            <person name="Park H.-J."/>
            <person name="Ramirez L."/>
            <person name="Alfaro M."/>
            <person name="Sun H."/>
            <person name="Tritt A."/>
            <person name="Yoshinaga Y."/>
            <person name="Zwiers L.-H."/>
            <person name="Turgeon B.G."/>
            <person name="Goodwin S.B."/>
            <person name="Spatafora J.W."/>
            <person name="Crous P.W."/>
            <person name="Grigoriev I.V."/>
        </authorList>
    </citation>
    <scope>NUCLEOTIDE SEQUENCE</scope>
    <source>
        <strain evidence="8">P77</strain>
    </source>
</reference>
<accession>A0A6A5KMY0</accession>
<feature type="transmembrane region" description="Helical" evidence="6">
    <location>
        <begin position="131"/>
        <end position="150"/>
    </location>
</feature>
<dbReference type="EMBL" id="ML975271">
    <property type="protein sequence ID" value="KAF1836566.1"/>
    <property type="molecule type" value="Genomic_DNA"/>
</dbReference>
<feature type="transmembrane region" description="Helical" evidence="6">
    <location>
        <begin position="7"/>
        <end position="30"/>
    </location>
</feature>
<feature type="region of interest" description="Disordered" evidence="5">
    <location>
        <begin position="229"/>
        <end position="253"/>
    </location>
</feature>
<feature type="transmembrane region" description="Helical" evidence="6">
    <location>
        <begin position="97"/>
        <end position="119"/>
    </location>
</feature>
<feature type="compositionally biased region" description="Pro residues" evidence="5">
    <location>
        <begin position="314"/>
        <end position="323"/>
    </location>
</feature>
<dbReference type="InterPro" id="IPR050911">
    <property type="entry name" value="DRAM/TMEM150_Autophagy_Mod"/>
</dbReference>
<evidence type="ECO:0000256" key="2">
    <source>
        <dbReference type="ARBA" id="ARBA00022692"/>
    </source>
</evidence>
<feature type="transmembrane region" description="Helical" evidence="6">
    <location>
        <begin position="59"/>
        <end position="77"/>
    </location>
</feature>
<evidence type="ECO:0000256" key="1">
    <source>
        <dbReference type="ARBA" id="ARBA00004127"/>
    </source>
</evidence>
<keyword evidence="2 6" id="KW-0812">Transmembrane</keyword>
<dbReference type="PANTHER" id="PTHR21324">
    <property type="entry name" value="FASTING-INDUCIBLE INTEGRAL MEMBRANE PROTEIN TM6P1-RELATED"/>
    <property type="match status" value="1"/>
</dbReference>
<feature type="region of interest" description="Disordered" evidence="5">
    <location>
        <begin position="297"/>
        <end position="323"/>
    </location>
</feature>
<evidence type="ECO:0000313" key="9">
    <source>
        <dbReference type="Proteomes" id="UP000800040"/>
    </source>
</evidence>
<dbReference type="GO" id="GO:0012505">
    <property type="term" value="C:endomembrane system"/>
    <property type="evidence" value="ECO:0007669"/>
    <property type="project" value="UniProtKB-SubCell"/>
</dbReference>
<dbReference type="Pfam" id="PF10277">
    <property type="entry name" value="Frag1"/>
    <property type="match status" value="1"/>
</dbReference>
<gene>
    <name evidence="8" type="ORF">BDW02DRAFT_493206</name>
</gene>
<evidence type="ECO:0000256" key="5">
    <source>
        <dbReference type="SAM" id="MobiDB-lite"/>
    </source>
</evidence>
<dbReference type="OrthoDB" id="10032492at2759"/>
<dbReference type="AlphaFoldDB" id="A0A6A5KMY0"/>
<dbReference type="Proteomes" id="UP000800040">
    <property type="component" value="Unassembled WGS sequence"/>
</dbReference>
<evidence type="ECO:0000256" key="6">
    <source>
        <dbReference type="SAM" id="Phobius"/>
    </source>
</evidence>
<sequence>MLGASYWVVPIFSSIVWIAMLVTMLVYWAATGKPIYSTMSEGQHIPYISDIGASNLKPMFIAMSAVTVVTFSLAFVFERWLRHKGRLVANTSKWQKIYSVCATVTAIIGAAGLILLTVFDAKRHNQLHDAFLGVFIIAYIISAIFICWEYQRLGVHYREHSILRISFWIKLFFIIAEIGLAIAFGICSRQHIWNVAAVLEWVVAFIYCLYVFSFFIDFLPATRTRRHQSKQTKMQMMEEGGQPGRSHMGDGAADNPHYYRGNSQMAVPQTNGTNGYSNRYTNGNGCTNGNGYTNGNSNGYVSHTADGYPKPVDEPAPLPSRNF</sequence>
<evidence type="ECO:0000256" key="3">
    <source>
        <dbReference type="ARBA" id="ARBA00022989"/>
    </source>
</evidence>
<comment type="subcellular location">
    <subcellularLocation>
        <location evidence="1">Endomembrane system</location>
        <topology evidence="1">Multi-pass membrane protein</topology>
    </subcellularLocation>
</comment>
<feature type="transmembrane region" description="Helical" evidence="6">
    <location>
        <begin position="162"/>
        <end position="186"/>
    </location>
</feature>
<feature type="domain" description="CWH43-like N-terminal" evidence="7">
    <location>
        <begin position="6"/>
        <end position="219"/>
    </location>
</feature>